<name>A0A510E3M1_9CREN</name>
<dbReference type="Proteomes" id="UP000325030">
    <property type="component" value="Chromosome"/>
</dbReference>
<dbReference type="EMBL" id="AP018930">
    <property type="protein sequence ID" value="BBG27111.1"/>
    <property type="molecule type" value="Genomic_DNA"/>
</dbReference>
<evidence type="ECO:0000313" key="1">
    <source>
        <dbReference type="EMBL" id="BBG27111.1"/>
    </source>
</evidence>
<gene>
    <name evidence="1" type="ORF">IC007_1641</name>
</gene>
<evidence type="ECO:0000313" key="2">
    <source>
        <dbReference type="Proteomes" id="UP000325030"/>
    </source>
</evidence>
<reference evidence="2" key="1">
    <citation type="submission" date="2018-09" db="EMBL/GenBank/DDBJ databases">
        <title>Complete Genome Sequencing of Sulfolobus sp. JCM 16834.</title>
        <authorList>
            <person name="Kato S."/>
            <person name="Itoh T."/>
            <person name="Ohkuma M."/>
        </authorList>
    </citation>
    <scope>NUCLEOTIDE SEQUENCE [LARGE SCALE GENOMIC DNA]</scope>
    <source>
        <strain evidence="2">IC-007</strain>
    </source>
</reference>
<sequence length="35" mass="4145">MSKNKDIEKAIEKMDLAISYYDYSRISSIGFWIDL</sequence>
<protein>
    <submittedName>
        <fullName evidence="1">Uncharacterized protein</fullName>
    </submittedName>
</protein>
<dbReference type="AlphaFoldDB" id="A0A510E3M1"/>
<proteinExistence type="predicted"/>
<accession>A0A510E3M1</accession>
<organism evidence="1 2">
    <name type="scientific">Sulfuracidifex tepidarius</name>
    <dbReference type="NCBI Taxonomy" id="1294262"/>
    <lineage>
        <taxon>Archaea</taxon>
        <taxon>Thermoproteota</taxon>
        <taxon>Thermoprotei</taxon>
        <taxon>Sulfolobales</taxon>
        <taxon>Sulfolobaceae</taxon>
        <taxon>Sulfuracidifex</taxon>
    </lineage>
</organism>